<organism evidence="1 2">
    <name type="scientific">Candidatus Rhodoblastus alkanivorans</name>
    <dbReference type="NCBI Taxonomy" id="2954117"/>
    <lineage>
        <taxon>Bacteria</taxon>
        <taxon>Pseudomonadati</taxon>
        <taxon>Pseudomonadota</taxon>
        <taxon>Alphaproteobacteria</taxon>
        <taxon>Hyphomicrobiales</taxon>
        <taxon>Rhodoblastaceae</taxon>
        <taxon>Rhodoblastus</taxon>
    </lineage>
</organism>
<name>A0ABS9Z8G1_9HYPH</name>
<protein>
    <submittedName>
        <fullName evidence="1">Uncharacterized protein</fullName>
    </submittedName>
</protein>
<comment type="caution">
    <text evidence="1">The sequence shown here is derived from an EMBL/GenBank/DDBJ whole genome shotgun (WGS) entry which is preliminary data.</text>
</comment>
<evidence type="ECO:0000313" key="2">
    <source>
        <dbReference type="Proteomes" id="UP001139104"/>
    </source>
</evidence>
<dbReference type="RefSeq" id="WP_243067813.1">
    <property type="nucleotide sequence ID" value="NZ_JAIVFK010000006.1"/>
</dbReference>
<reference evidence="1" key="1">
    <citation type="journal article" date="2022" name="ISME J.">
        <title>Identification of active gaseous-alkane degraders at natural gas seeps.</title>
        <authorList>
            <person name="Farhan Ul Haque M."/>
            <person name="Hernandez M."/>
            <person name="Crombie A.T."/>
            <person name="Murrell J.C."/>
        </authorList>
    </citation>
    <scope>NUCLEOTIDE SEQUENCE</scope>
    <source>
        <strain evidence="1">PC2</strain>
    </source>
</reference>
<evidence type="ECO:0000313" key="1">
    <source>
        <dbReference type="EMBL" id="MCI4683892.1"/>
    </source>
</evidence>
<accession>A0ABS9Z8G1</accession>
<sequence>MSDSRYDELVAHGVQSIMNATVHSKPYPHMAFANFWPDDFYRELIAKRPEPENSINPIGRNARSRFIVFDGDGDAGGEGWPVKMYPRPAPYADYDGYAITPHPEMRRD</sequence>
<keyword evidence="2" id="KW-1185">Reference proteome</keyword>
<dbReference type="EMBL" id="JAIVFP010000001">
    <property type="protein sequence ID" value="MCI4683892.1"/>
    <property type="molecule type" value="Genomic_DNA"/>
</dbReference>
<gene>
    <name evidence="1" type="ORF">K2U94_14150</name>
</gene>
<proteinExistence type="predicted"/>
<dbReference type="Proteomes" id="UP001139104">
    <property type="component" value="Unassembled WGS sequence"/>
</dbReference>